<protein>
    <submittedName>
        <fullName evidence="3">ParB N-terminal domain-containing protein</fullName>
    </submittedName>
</protein>
<evidence type="ECO:0000259" key="2">
    <source>
        <dbReference type="SMART" id="SM00470"/>
    </source>
</evidence>
<evidence type="ECO:0000313" key="4">
    <source>
        <dbReference type="Proteomes" id="UP001523219"/>
    </source>
</evidence>
<reference evidence="3 4" key="1">
    <citation type="submission" date="2022-05" db="EMBL/GenBank/DDBJ databases">
        <title>Streptomyces sp. nov. RY43-2 isolated from soil of a peat swamp forest.</title>
        <authorList>
            <person name="Kanchanasin P."/>
            <person name="Tanasupawat S."/>
            <person name="Phongsopitanun W."/>
        </authorList>
    </citation>
    <scope>NUCLEOTIDE SEQUENCE [LARGE SCALE GENOMIC DNA]</scope>
    <source>
        <strain evidence="3 4">RY43-2</strain>
    </source>
</reference>
<gene>
    <name evidence="3" type="ORF">NGF19_23870</name>
</gene>
<feature type="region of interest" description="Disordered" evidence="1">
    <location>
        <begin position="160"/>
        <end position="181"/>
    </location>
</feature>
<dbReference type="InterPro" id="IPR036086">
    <property type="entry name" value="ParB/Sulfiredoxin_sf"/>
</dbReference>
<keyword evidence="4" id="KW-1185">Reference proteome</keyword>
<sequence length="372" mass="39718">MSAVHFEPPPHARTTREPSASPRERGRHPDLAVVTTVPIALLLPADSPRLSGENLEHAHTLAASGQELPPIIVHRQTMRVIDGMHRLRVAMLRGQPEIRVCFFEGSAADAFVLAVKSNVGHGLPLTLAERVSAAERIIASHAQWSDRVIASATGLSATTVGGLRRRRSEAGTAPTSRIGRDGRVRPLSAAEGRRTAGRLIAASPDAPLREIAKQANLSLGTVRDVRDRVLRGEDPVPAPRRAAPRQRTRPPAPSPATRLPGKIGEAEKPLATAPDAPTNPPNPSAAKTPDGDAQADLTAVFKNLCGDPSLRYTETGRLLLRLLETQIAGVRRWDEIAESVPSHQAAMVSAAAAECASAWQILARKISQRSPA</sequence>
<dbReference type="SUPFAM" id="SSF110849">
    <property type="entry name" value="ParB/Sulfiredoxin"/>
    <property type="match status" value="1"/>
</dbReference>
<evidence type="ECO:0000313" key="3">
    <source>
        <dbReference type="EMBL" id="MCN9243781.1"/>
    </source>
</evidence>
<dbReference type="RefSeq" id="WP_252427332.1">
    <property type="nucleotide sequence ID" value="NZ_JAMWMR010000025.1"/>
</dbReference>
<feature type="domain" description="ParB-like N-terminal" evidence="2">
    <location>
        <begin position="35"/>
        <end position="119"/>
    </location>
</feature>
<dbReference type="Proteomes" id="UP001523219">
    <property type="component" value="Unassembled WGS sequence"/>
</dbReference>
<organism evidence="3 4">
    <name type="scientific">Streptomyces macrolidinus</name>
    <dbReference type="NCBI Taxonomy" id="2952607"/>
    <lineage>
        <taxon>Bacteria</taxon>
        <taxon>Bacillati</taxon>
        <taxon>Actinomycetota</taxon>
        <taxon>Actinomycetes</taxon>
        <taxon>Kitasatosporales</taxon>
        <taxon>Streptomycetaceae</taxon>
        <taxon>Streptomyces</taxon>
    </lineage>
</organism>
<comment type="caution">
    <text evidence="3">The sequence shown here is derived from an EMBL/GenBank/DDBJ whole genome shotgun (WGS) entry which is preliminary data.</text>
</comment>
<proteinExistence type="predicted"/>
<dbReference type="InterPro" id="IPR003115">
    <property type="entry name" value="ParB_N"/>
</dbReference>
<feature type="region of interest" description="Disordered" evidence="1">
    <location>
        <begin position="228"/>
        <end position="291"/>
    </location>
</feature>
<dbReference type="SMART" id="SM00470">
    <property type="entry name" value="ParB"/>
    <property type="match status" value="1"/>
</dbReference>
<feature type="region of interest" description="Disordered" evidence="1">
    <location>
        <begin position="1"/>
        <end position="29"/>
    </location>
</feature>
<evidence type="ECO:0000256" key="1">
    <source>
        <dbReference type="SAM" id="MobiDB-lite"/>
    </source>
</evidence>
<accession>A0ABT0ZJQ0</accession>
<name>A0ABT0ZJQ0_9ACTN</name>
<dbReference type="EMBL" id="JAMWMR010000025">
    <property type="protein sequence ID" value="MCN9243781.1"/>
    <property type="molecule type" value="Genomic_DNA"/>
</dbReference>
<feature type="compositionally biased region" description="Basic and acidic residues" evidence="1">
    <location>
        <begin position="8"/>
        <end position="29"/>
    </location>
</feature>